<dbReference type="Proteomes" id="UP001223720">
    <property type="component" value="Chromosome"/>
</dbReference>
<dbReference type="GO" id="GO:0050482">
    <property type="term" value="P:arachidonate secretion"/>
    <property type="evidence" value="ECO:0007669"/>
    <property type="project" value="InterPro"/>
</dbReference>
<dbReference type="SUPFAM" id="SSF48619">
    <property type="entry name" value="Phospholipase A2, PLA2"/>
    <property type="match status" value="1"/>
</dbReference>
<dbReference type="RefSeq" id="WP_283535171.1">
    <property type="nucleotide sequence ID" value="NZ_CP073633.1"/>
</dbReference>
<sequence length="180" mass="19728">MGFSAIPPNSTINSGTSRSDWTKLEWTSREDLTNKNKGTSTYKGGSYCGPGWGFSYQDILSGKIKTLPKALDAIDEACKLHDYCYTENGYFTRECNLVLTVNLLEVVVSDKSTNQQRLDAVIMAAIFAWEALMIDGGAKPIALSVEKMNKLRGSILSSIYSGGMSLQGAIEREILRGVPR</sequence>
<dbReference type="AlphaFoldDB" id="A0AAX3WCV2"/>
<proteinExistence type="predicted"/>
<dbReference type="InterPro" id="IPR036444">
    <property type="entry name" value="PLipase_A2_dom_sf"/>
</dbReference>
<dbReference type="GO" id="GO:0004623">
    <property type="term" value="F:phospholipase A2 activity"/>
    <property type="evidence" value="ECO:0007669"/>
    <property type="project" value="InterPro"/>
</dbReference>
<gene>
    <name evidence="1" type="ORF">KEC54_19615</name>
</gene>
<dbReference type="EMBL" id="CP073633">
    <property type="protein sequence ID" value="WHQ68569.1"/>
    <property type="molecule type" value="Genomic_DNA"/>
</dbReference>
<evidence type="ECO:0000313" key="2">
    <source>
        <dbReference type="Proteomes" id="UP001223720"/>
    </source>
</evidence>
<accession>A0AAX3WCV2</accession>
<protein>
    <submittedName>
        <fullName evidence="1">Uncharacterized protein</fullName>
    </submittedName>
</protein>
<dbReference type="GO" id="GO:0006644">
    <property type="term" value="P:phospholipid metabolic process"/>
    <property type="evidence" value="ECO:0007669"/>
    <property type="project" value="InterPro"/>
</dbReference>
<organism evidence="1 2">
    <name type="scientific">Methylorubrum extorquens</name>
    <name type="common">Methylobacterium dichloromethanicum</name>
    <name type="synonym">Methylobacterium extorquens</name>
    <dbReference type="NCBI Taxonomy" id="408"/>
    <lineage>
        <taxon>Bacteria</taxon>
        <taxon>Pseudomonadati</taxon>
        <taxon>Pseudomonadota</taxon>
        <taxon>Alphaproteobacteria</taxon>
        <taxon>Hyphomicrobiales</taxon>
        <taxon>Methylobacteriaceae</taxon>
        <taxon>Methylorubrum</taxon>
    </lineage>
</organism>
<evidence type="ECO:0000313" key="1">
    <source>
        <dbReference type="EMBL" id="WHQ68569.1"/>
    </source>
</evidence>
<name>A0AAX3WCV2_METEX</name>
<reference evidence="1" key="1">
    <citation type="journal article" date="2022" name="Biotechnol. Bioprocess Eng.">
        <title>Pan-genome Analysis Reveals Comparative Genomic Features of Central Metabolic Pathways in Methylorubrum extorquens.</title>
        <authorList>
            <person name="Lee G.M."/>
            <person name="Scott-Nevros Z.K."/>
            <person name="Lee S.-M."/>
            <person name="Kim D."/>
        </authorList>
    </citation>
    <scope>NUCLEOTIDE SEQUENCE</scope>
    <source>
        <strain evidence="1">ATCC 55366</strain>
    </source>
</reference>
<dbReference type="Gene3D" id="1.20.90.10">
    <property type="entry name" value="Phospholipase A2 domain"/>
    <property type="match status" value="1"/>
</dbReference>